<comment type="similarity">
    <text evidence="2">Belongs to the MS4A family.</text>
</comment>
<dbReference type="KEGG" id="kmr:108251370"/>
<dbReference type="PANTHER" id="PTHR23320:SF129">
    <property type="entry name" value="MEMBRANE-SPANNING 4-DOMAINS SUBFAMILY A MEMBER 15"/>
    <property type="match status" value="1"/>
</dbReference>
<dbReference type="Pfam" id="PF04103">
    <property type="entry name" value="CD20"/>
    <property type="match status" value="1"/>
</dbReference>
<feature type="transmembrane region" description="Helical" evidence="6">
    <location>
        <begin position="72"/>
        <end position="91"/>
    </location>
</feature>
<dbReference type="RefSeq" id="XP_017297127.1">
    <property type="nucleotide sequence ID" value="XM_017441638.3"/>
</dbReference>
<dbReference type="AlphaFoldDB" id="A0A3Q3BP24"/>
<dbReference type="InterPro" id="IPR030417">
    <property type="entry name" value="MS4A"/>
</dbReference>
<dbReference type="Ensembl" id="ENSKMAT00000028065.1">
    <property type="protein sequence ID" value="ENSKMAP00000027719.1"/>
    <property type="gene ID" value="ENSKMAG00000020554.1"/>
</dbReference>
<dbReference type="RefSeq" id="XP_017297129.1">
    <property type="nucleotide sequence ID" value="XM_017441640.3"/>
</dbReference>
<evidence type="ECO:0000256" key="6">
    <source>
        <dbReference type="SAM" id="Phobius"/>
    </source>
</evidence>
<evidence type="ECO:0000256" key="4">
    <source>
        <dbReference type="ARBA" id="ARBA00022989"/>
    </source>
</evidence>
<reference evidence="7" key="1">
    <citation type="submission" date="2025-08" db="UniProtKB">
        <authorList>
            <consortium name="Ensembl"/>
        </authorList>
    </citation>
    <scope>IDENTIFICATION</scope>
</reference>
<dbReference type="GO" id="GO:0016020">
    <property type="term" value="C:membrane"/>
    <property type="evidence" value="ECO:0007669"/>
    <property type="project" value="UniProtKB-SubCell"/>
</dbReference>
<accession>A0A3Q3BP24</accession>
<reference evidence="7" key="2">
    <citation type="submission" date="2025-09" db="UniProtKB">
        <authorList>
            <consortium name="Ensembl"/>
        </authorList>
    </citation>
    <scope>IDENTIFICATION</scope>
</reference>
<evidence type="ECO:0000313" key="7">
    <source>
        <dbReference type="Ensembl" id="ENSKMAP00000027719.1"/>
    </source>
</evidence>
<organism evidence="7 8">
    <name type="scientific">Kryptolebias marmoratus</name>
    <name type="common">Mangrove killifish</name>
    <name type="synonym">Rivulus marmoratus</name>
    <dbReference type="NCBI Taxonomy" id="37003"/>
    <lineage>
        <taxon>Eukaryota</taxon>
        <taxon>Metazoa</taxon>
        <taxon>Chordata</taxon>
        <taxon>Craniata</taxon>
        <taxon>Vertebrata</taxon>
        <taxon>Euteleostomi</taxon>
        <taxon>Actinopterygii</taxon>
        <taxon>Neopterygii</taxon>
        <taxon>Teleostei</taxon>
        <taxon>Neoteleostei</taxon>
        <taxon>Acanthomorphata</taxon>
        <taxon>Ovalentaria</taxon>
        <taxon>Atherinomorphae</taxon>
        <taxon>Cyprinodontiformes</taxon>
        <taxon>Rivulidae</taxon>
        <taxon>Kryptolebias</taxon>
    </lineage>
</organism>
<evidence type="ECO:0000256" key="3">
    <source>
        <dbReference type="ARBA" id="ARBA00022692"/>
    </source>
</evidence>
<evidence type="ECO:0000256" key="2">
    <source>
        <dbReference type="ARBA" id="ARBA00009565"/>
    </source>
</evidence>
<dbReference type="GeneID" id="108251370"/>
<dbReference type="Proteomes" id="UP000264800">
    <property type="component" value="Unplaced"/>
</dbReference>
<evidence type="ECO:0000256" key="1">
    <source>
        <dbReference type="ARBA" id="ARBA00004141"/>
    </source>
</evidence>
<proteinExistence type="inferred from homology"/>
<feature type="transmembrane region" description="Helical" evidence="6">
    <location>
        <begin position="40"/>
        <end position="60"/>
    </location>
</feature>
<sequence length="209" mass="23246">MAVSVSRDLTVQVLEDVNAVKLTDRQQALRAAIQKGEPKCLGVSQVMLGLMILSYSLPLHFTELTYVISFGVPWWTGLMFITAGVVAIILDKNCTMKLLWACLIVSVISAVLSVAAVTIYSVDLNKYKETCETMDEECDHKYYATKLSRGIKSSLLIFTLAQTAISLVICFLLFRQRHFSEHYVAINQASPPSPSLPTLTSNDQHLEEK</sequence>
<feature type="transmembrane region" description="Helical" evidence="6">
    <location>
        <begin position="155"/>
        <end position="174"/>
    </location>
</feature>
<dbReference type="RefSeq" id="XP_017297128.1">
    <property type="nucleotide sequence ID" value="XM_017441639.3"/>
</dbReference>
<name>A0A3Q3BP24_KRYMA</name>
<dbReference type="STRING" id="37003.ENSKMAP00000027719"/>
<feature type="transmembrane region" description="Helical" evidence="6">
    <location>
        <begin position="98"/>
        <end position="120"/>
    </location>
</feature>
<keyword evidence="3 6" id="KW-0812">Transmembrane</keyword>
<dbReference type="OMA" id="IILDKHC"/>
<evidence type="ECO:0000313" key="8">
    <source>
        <dbReference type="Proteomes" id="UP000264800"/>
    </source>
</evidence>
<keyword evidence="8" id="KW-1185">Reference proteome</keyword>
<dbReference type="CTD" id="571908"/>
<comment type="subcellular location">
    <subcellularLocation>
        <location evidence="1">Membrane</location>
        <topology evidence="1">Multi-pass membrane protein</topology>
    </subcellularLocation>
</comment>
<dbReference type="OrthoDB" id="8936163at2759"/>
<keyword evidence="4 6" id="KW-1133">Transmembrane helix</keyword>
<dbReference type="GeneTree" id="ENSGT00510000052942"/>
<dbReference type="PANTHER" id="PTHR23320">
    <property type="entry name" value="MEMBRANE-SPANNING 4-DOMAINS SUBFAMILY A MS4A -RELATED"/>
    <property type="match status" value="1"/>
</dbReference>
<protein>
    <submittedName>
        <fullName evidence="7">Membrane-spanning 4-domains subfamily A member 15-like</fullName>
    </submittedName>
</protein>
<keyword evidence="5 6" id="KW-0472">Membrane</keyword>
<dbReference type="InterPro" id="IPR007237">
    <property type="entry name" value="CD20-like"/>
</dbReference>
<evidence type="ECO:0000256" key="5">
    <source>
        <dbReference type="ARBA" id="ARBA00023136"/>
    </source>
</evidence>